<comment type="catalytic activity">
    <reaction evidence="14">
        <text>ATP + H2O + 4 H(+)(in) = ADP + phosphate + 5 H(+)(out)</text>
        <dbReference type="Rhea" id="RHEA:57720"/>
        <dbReference type="ChEBI" id="CHEBI:15377"/>
        <dbReference type="ChEBI" id="CHEBI:15378"/>
        <dbReference type="ChEBI" id="CHEBI:30616"/>
        <dbReference type="ChEBI" id="CHEBI:43474"/>
        <dbReference type="ChEBI" id="CHEBI:456216"/>
        <dbReference type="EC" id="7.1.2.2"/>
    </reaction>
</comment>
<protein>
    <recommendedName>
        <fullName evidence="14">ATP synthase subunit beta</fullName>
        <ecNumber evidence="14">7.1.2.2</ecNumber>
    </recommendedName>
    <alternativeName>
        <fullName evidence="14">ATP synthase F1 sector subunit beta</fullName>
    </alternativeName>
    <alternativeName>
        <fullName evidence="14">F-ATPase subunit beta</fullName>
    </alternativeName>
</protein>
<evidence type="ECO:0000256" key="5">
    <source>
        <dbReference type="ARBA" id="ARBA00022781"/>
    </source>
</evidence>
<dbReference type="Pfam" id="PF00006">
    <property type="entry name" value="ATP-synt_ab"/>
    <property type="match status" value="1"/>
</dbReference>
<evidence type="ECO:0000313" key="17">
    <source>
        <dbReference type="Proteomes" id="UP000237351"/>
    </source>
</evidence>
<organism evidence="16 17">
    <name type="scientific">Candidatus Nucleicultrix amoebiphila FS5</name>
    <dbReference type="NCBI Taxonomy" id="1414854"/>
    <lineage>
        <taxon>Bacteria</taxon>
        <taxon>Pseudomonadati</taxon>
        <taxon>Pseudomonadota</taxon>
        <taxon>Alphaproteobacteria</taxon>
        <taxon>Holosporales</taxon>
        <taxon>Candidatus Nucleicultricaceae</taxon>
        <taxon>Candidatus Nucleicultrix</taxon>
    </lineage>
</organism>
<dbReference type="NCBIfam" id="TIGR01039">
    <property type="entry name" value="atpD"/>
    <property type="match status" value="1"/>
</dbReference>
<evidence type="ECO:0000256" key="11">
    <source>
        <dbReference type="ARBA" id="ARBA00023310"/>
    </source>
</evidence>
<dbReference type="Proteomes" id="UP000237351">
    <property type="component" value="Chromosome"/>
</dbReference>
<reference evidence="16 17" key="1">
    <citation type="submission" date="2014-06" db="EMBL/GenBank/DDBJ databases">
        <title>The genome of the endonuclear symbiont Nucleicultrix amoebiphila.</title>
        <authorList>
            <person name="Schulz F."/>
            <person name="Horn M."/>
        </authorList>
    </citation>
    <scope>NUCLEOTIDE SEQUENCE [LARGE SCALE GENOMIC DNA]</scope>
    <source>
        <strain evidence="16 17">FS5</strain>
    </source>
</reference>
<keyword evidence="10 14" id="KW-0139">CF(1)</keyword>
<dbReference type="InterPro" id="IPR005722">
    <property type="entry name" value="ATP_synth_F1_bsu"/>
</dbReference>
<dbReference type="Pfam" id="PF02874">
    <property type="entry name" value="ATP-synt_ab_N"/>
    <property type="match status" value="1"/>
</dbReference>
<dbReference type="PANTHER" id="PTHR15184:SF71">
    <property type="entry name" value="ATP SYNTHASE SUBUNIT BETA, MITOCHONDRIAL"/>
    <property type="match status" value="1"/>
</dbReference>
<keyword evidence="14" id="KW-1003">Cell membrane</keyword>
<dbReference type="AlphaFoldDB" id="A0A1W6N3U5"/>
<keyword evidence="3 14" id="KW-0813">Transport</keyword>
<evidence type="ECO:0000256" key="1">
    <source>
        <dbReference type="ARBA" id="ARBA00004370"/>
    </source>
</evidence>
<dbReference type="Pfam" id="PF22919">
    <property type="entry name" value="ATP-synt_VA_C"/>
    <property type="match status" value="1"/>
</dbReference>
<dbReference type="SMART" id="SM00382">
    <property type="entry name" value="AAA"/>
    <property type="match status" value="1"/>
</dbReference>
<dbReference type="Gene3D" id="3.40.50.300">
    <property type="entry name" value="P-loop containing nucleotide triphosphate hydrolases"/>
    <property type="match status" value="1"/>
</dbReference>
<dbReference type="InterPro" id="IPR050053">
    <property type="entry name" value="ATPase_alpha/beta_chains"/>
</dbReference>
<comment type="function">
    <text evidence="13">Produces ATP from ADP in the presence of a sodium ion gradient across the membrane. The beta chain is the catalytic subunit.</text>
</comment>
<keyword evidence="9 14" id="KW-0472">Membrane</keyword>
<dbReference type="KEGG" id="naf:GQ61_02920"/>
<dbReference type="InterPro" id="IPR024034">
    <property type="entry name" value="ATPase_F1/V1_b/a_C"/>
</dbReference>
<dbReference type="GO" id="GO:0005524">
    <property type="term" value="F:ATP binding"/>
    <property type="evidence" value="ECO:0007669"/>
    <property type="project" value="UniProtKB-UniRule"/>
</dbReference>
<dbReference type="GO" id="GO:0045259">
    <property type="term" value="C:proton-transporting ATP synthase complex"/>
    <property type="evidence" value="ECO:0007669"/>
    <property type="project" value="UniProtKB-KW"/>
</dbReference>
<dbReference type="Gene3D" id="1.10.1140.10">
    <property type="entry name" value="Bovine Mitochondrial F1-atpase, Atp Synthase Beta Chain, Chain D, domain 3"/>
    <property type="match status" value="1"/>
</dbReference>
<keyword evidence="4 14" id="KW-0547">Nucleotide-binding</keyword>
<evidence type="ECO:0000256" key="2">
    <source>
        <dbReference type="ARBA" id="ARBA00008936"/>
    </source>
</evidence>
<dbReference type="EMBL" id="CP008743">
    <property type="protein sequence ID" value="ARN84446.1"/>
    <property type="molecule type" value="Genomic_DNA"/>
</dbReference>
<dbReference type="HAMAP" id="MF_01347">
    <property type="entry name" value="ATP_synth_beta_bact"/>
    <property type="match status" value="1"/>
</dbReference>
<accession>A0A1W6N3U5</accession>
<dbReference type="CDD" id="cd18115">
    <property type="entry name" value="ATP-synt_F1_beta_N"/>
    <property type="match status" value="1"/>
</dbReference>
<dbReference type="STRING" id="1414854.GQ61_02920"/>
<dbReference type="GO" id="GO:0005886">
    <property type="term" value="C:plasma membrane"/>
    <property type="evidence" value="ECO:0007669"/>
    <property type="project" value="UniProtKB-SubCell"/>
</dbReference>
<dbReference type="InterPro" id="IPR004100">
    <property type="entry name" value="ATPase_F1/V1/A1_a/bsu_N"/>
</dbReference>
<comment type="function">
    <text evidence="14">Produces ATP from ADP in the presence of a proton gradient across the membrane. The catalytic sites are hosted primarily by the beta subunits.</text>
</comment>
<keyword evidence="5 14" id="KW-0375">Hydrogen ion transport</keyword>
<keyword evidence="17" id="KW-1185">Reference proteome</keyword>
<dbReference type="SUPFAM" id="SSF47917">
    <property type="entry name" value="C-terminal domain of alpha and beta subunits of F1 ATP synthase"/>
    <property type="match status" value="1"/>
</dbReference>
<evidence type="ECO:0000256" key="13">
    <source>
        <dbReference type="ARBA" id="ARBA00059242"/>
    </source>
</evidence>
<comment type="catalytic activity">
    <reaction evidence="12">
        <text>4 Na(+)(in) + ATP + H2O = 4 Na(+)(out) + ADP + phosphate + H(+)</text>
        <dbReference type="Rhea" id="RHEA:58156"/>
        <dbReference type="ChEBI" id="CHEBI:15377"/>
        <dbReference type="ChEBI" id="CHEBI:15378"/>
        <dbReference type="ChEBI" id="CHEBI:29101"/>
        <dbReference type="ChEBI" id="CHEBI:30616"/>
        <dbReference type="ChEBI" id="CHEBI:43474"/>
        <dbReference type="ChEBI" id="CHEBI:456216"/>
        <dbReference type="EC" id="7.2.2.1"/>
    </reaction>
</comment>
<dbReference type="InterPro" id="IPR036121">
    <property type="entry name" value="ATPase_F1/V1/A1_a/bsu_N_sf"/>
</dbReference>
<evidence type="ECO:0000256" key="12">
    <source>
        <dbReference type="ARBA" id="ARBA00052325"/>
    </source>
</evidence>
<name>A0A1W6N3U5_9PROT</name>
<keyword evidence="8 14" id="KW-0406">Ion transport</keyword>
<proteinExistence type="inferred from homology"/>
<dbReference type="InterPro" id="IPR000194">
    <property type="entry name" value="ATPase_F1/V1/A1_a/bsu_nucl-bd"/>
</dbReference>
<dbReference type="SUPFAM" id="SSF50615">
    <property type="entry name" value="N-terminal domain of alpha and beta subunits of F1 ATP synthase"/>
    <property type="match status" value="1"/>
</dbReference>
<dbReference type="CDD" id="cd18110">
    <property type="entry name" value="ATP-synt_F1_beta_C"/>
    <property type="match status" value="1"/>
</dbReference>
<evidence type="ECO:0000256" key="14">
    <source>
        <dbReference type="HAMAP-Rule" id="MF_01347"/>
    </source>
</evidence>
<gene>
    <name evidence="14" type="primary">atpD</name>
    <name evidence="16" type="ORF">GQ61_02920</name>
</gene>
<keyword evidence="11 14" id="KW-0066">ATP synthesis</keyword>
<dbReference type="RefSeq" id="WP_085783843.1">
    <property type="nucleotide sequence ID" value="NZ_CP008743.1"/>
</dbReference>
<keyword evidence="6 14" id="KW-0067">ATP-binding</keyword>
<feature type="domain" description="AAA+ ATPase" evidence="15">
    <location>
        <begin position="145"/>
        <end position="332"/>
    </location>
</feature>
<dbReference type="Gene3D" id="2.40.10.170">
    <property type="match status" value="1"/>
</dbReference>
<dbReference type="InterPro" id="IPR003593">
    <property type="entry name" value="AAA+_ATPase"/>
</dbReference>
<dbReference type="SUPFAM" id="SSF52540">
    <property type="entry name" value="P-loop containing nucleoside triphosphate hydrolases"/>
    <property type="match status" value="1"/>
</dbReference>
<dbReference type="EC" id="7.1.2.2" evidence="14"/>
<dbReference type="PANTHER" id="PTHR15184">
    <property type="entry name" value="ATP SYNTHASE"/>
    <property type="match status" value="1"/>
</dbReference>
<evidence type="ECO:0000256" key="7">
    <source>
        <dbReference type="ARBA" id="ARBA00022967"/>
    </source>
</evidence>
<comment type="similarity">
    <text evidence="2 14">Belongs to the ATPase alpha/beta chains family.</text>
</comment>
<dbReference type="FunFam" id="3.40.50.300:FF:000026">
    <property type="entry name" value="ATP synthase subunit beta"/>
    <property type="match status" value="1"/>
</dbReference>
<evidence type="ECO:0000256" key="9">
    <source>
        <dbReference type="ARBA" id="ARBA00023136"/>
    </source>
</evidence>
<evidence type="ECO:0000313" key="16">
    <source>
        <dbReference type="EMBL" id="ARN84446.1"/>
    </source>
</evidence>
<dbReference type="CDD" id="cd01133">
    <property type="entry name" value="F1-ATPase_beta_CD"/>
    <property type="match status" value="1"/>
</dbReference>
<evidence type="ECO:0000259" key="15">
    <source>
        <dbReference type="SMART" id="SM00382"/>
    </source>
</evidence>
<dbReference type="OrthoDB" id="9801639at2"/>
<evidence type="ECO:0000256" key="10">
    <source>
        <dbReference type="ARBA" id="ARBA00023196"/>
    </source>
</evidence>
<dbReference type="InterPro" id="IPR055190">
    <property type="entry name" value="ATP-synt_VA_C"/>
</dbReference>
<comment type="subcellular location">
    <subcellularLocation>
        <location evidence="14">Cell membrane</location>
        <topology evidence="14">Peripheral membrane protein</topology>
    </subcellularLocation>
    <subcellularLocation>
        <location evidence="1">Membrane</location>
    </subcellularLocation>
</comment>
<dbReference type="GO" id="GO:0046933">
    <property type="term" value="F:proton-transporting ATP synthase activity, rotational mechanism"/>
    <property type="evidence" value="ECO:0007669"/>
    <property type="project" value="UniProtKB-UniRule"/>
</dbReference>
<dbReference type="InterPro" id="IPR020003">
    <property type="entry name" value="ATPase_a/bsu_AS"/>
</dbReference>
<keyword evidence="7 14" id="KW-1278">Translocase</keyword>
<dbReference type="InterPro" id="IPR027417">
    <property type="entry name" value="P-loop_NTPase"/>
</dbReference>
<evidence type="ECO:0000256" key="3">
    <source>
        <dbReference type="ARBA" id="ARBA00022448"/>
    </source>
</evidence>
<dbReference type="FunFam" id="2.40.10.170:FF:000005">
    <property type="entry name" value="ATP synthase subunit beta"/>
    <property type="match status" value="1"/>
</dbReference>
<evidence type="ECO:0000256" key="4">
    <source>
        <dbReference type="ARBA" id="ARBA00022741"/>
    </source>
</evidence>
<dbReference type="GO" id="GO:0046962">
    <property type="term" value="F:sodium-transporting ATPase activity, rotational mechanism"/>
    <property type="evidence" value="ECO:0007669"/>
    <property type="project" value="UniProtKB-EC"/>
</dbReference>
<sequence length="475" mass="51331">MKSSVSQGAIDQVIGAVVDVHFPGHLPAILNALEVENHGQKLVLEVAKHLGENTVRTIALDSTDGLVRGQKVIDTGNPISVPVGPETLGRILNVIGEPIDERGAIDTKKKYPIHRPAPTFIEQSTETEILVTGIKVIDLLAPYSKGGKIGLFGGAGVGKTVIIMELINNIAKAHGGYSVFAGVGERTREGNDLYHEMIESGVIDLKGDKSKATLVYGQMNEPPGARARVGLTGLTIAEYFRDEEGQDVLLFIDNIFRFTQAGAEVSALLGRIPSAVGYQPTLATEMGALQERITSTTKGSITSVQAIYVPADDLTDPAPATSFTHLDATTVLSRQIAELGIYPAVDPLDSTSRILSAVILGDEHYRVARDVQRILQTYKSLQDIIAILGMDELSEEDKVVVSRARKIQRFLSQPLHVAEIFTGTKGVFVNLKDTIQGFKEIVEGKHDNLPEMAFYMVGTIEEALEKSKRMLSEAA</sequence>
<evidence type="ECO:0000256" key="8">
    <source>
        <dbReference type="ARBA" id="ARBA00023065"/>
    </source>
</evidence>
<feature type="binding site" evidence="14">
    <location>
        <begin position="153"/>
        <end position="160"/>
    </location>
    <ligand>
        <name>ATP</name>
        <dbReference type="ChEBI" id="CHEBI:30616"/>
    </ligand>
</feature>
<evidence type="ECO:0000256" key="6">
    <source>
        <dbReference type="ARBA" id="ARBA00022840"/>
    </source>
</evidence>
<dbReference type="PIRSF" id="PIRSF039072">
    <property type="entry name" value="ATPase_subunit_beta"/>
    <property type="match status" value="1"/>
</dbReference>
<dbReference type="FunFam" id="1.10.1140.10:FF:000001">
    <property type="entry name" value="ATP synthase subunit beta"/>
    <property type="match status" value="1"/>
</dbReference>
<dbReference type="PROSITE" id="PS00152">
    <property type="entry name" value="ATPASE_ALPHA_BETA"/>
    <property type="match status" value="1"/>
</dbReference>